<proteinExistence type="predicted"/>
<evidence type="ECO:0000256" key="1">
    <source>
        <dbReference type="ARBA" id="ARBA00023015"/>
    </source>
</evidence>
<dbReference type="SUPFAM" id="SSF52317">
    <property type="entry name" value="Class I glutamine amidotransferase-like"/>
    <property type="match status" value="1"/>
</dbReference>
<reference evidence="4 5" key="1">
    <citation type="submission" date="2020-02" db="EMBL/GenBank/DDBJ databases">
        <title>Acidophilic actinobacteria isolated from forest soil.</title>
        <authorList>
            <person name="Golinska P."/>
        </authorList>
    </citation>
    <scope>NUCLEOTIDE SEQUENCE [LARGE SCALE GENOMIC DNA]</scope>
    <source>
        <strain evidence="4 5">NL8</strain>
    </source>
</reference>
<dbReference type="InterPro" id="IPR052158">
    <property type="entry name" value="INH-QAR"/>
</dbReference>
<dbReference type="Proteomes" id="UP000730482">
    <property type="component" value="Unassembled WGS sequence"/>
</dbReference>
<keyword evidence="5" id="KW-1185">Reference proteome</keyword>
<dbReference type="InterPro" id="IPR009057">
    <property type="entry name" value="Homeodomain-like_sf"/>
</dbReference>
<dbReference type="Pfam" id="PF01965">
    <property type="entry name" value="DJ-1_PfpI"/>
    <property type="match status" value="1"/>
</dbReference>
<dbReference type="EMBL" id="JAAFYZ010000074">
    <property type="protein sequence ID" value="MBS2549508.1"/>
    <property type="molecule type" value="Genomic_DNA"/>
</dbReference>
<dbReference type="PROSITE" id="PS01124">
    <property type="entry name" value="HTH_ARAC_FAMILY_2"/>
    <property type="match status" value="1"/>
</dbReference>
<gene>
    <name evidence="4" type="ORF">KGQ19_21835</name>
</gene>
<comment type="caution">
    <text evidence="4">The sequence shown here is derived from an EMBL/GenBank/DDBJ whole genome shotgun (WGS) entry which is preliminary data.</text>
</comment>
<dbReference type="Gene3D" id="1.10.10.60">
    <property type="entry name" value="Homeodomain-like"/>
    <property type="match status" value="1"/>
</dbReference>
<accession>A0ABS5KTX3</accession>
<dbReference type="PANTHER" id="PTHR43130:SF3">
    <property type="entry name" value="HTH-TYPE TRANSCRIPTIONAL REGULATOR RV1931C"/>
    <property type="match status" value="1"/>
</dbReference>
<evidence type="ECO:0000256" key="2">
    <source>
        <dbReference type="ARBA" id="ARBA00023163"/>
    </source>
</evidence>
<organism evidence="4 5">
    <name type="scientific">Catenulispora pinistramenti</name>
    <dbReference type="NCBI Taxonomy" id="2705254"/>
    <lineage>
        <taxon>Bacteria</taxon>
        <taxon>Bacillati</taxon>
        <taxon>Actinomycetota</taxon>
        <taxon>Actinomycetes</taxon>
        <taxon>Catenulisporales</taxon>
        <taxon>Catenulisporaceae</taxon>
        <taxon>Catenulispora</taxon>
    </lineage>
</organism>
<name>A0ABS5KTX3_9ACTN</name>
<dbReference type="InterPro" id="IPR018060">
    <property type="entry name" value="HTH_AraC"/>
</dbReference>
<dbReference type="Gene3D" id="3.40.50.880">
    <property type="match status" value="1"/>
</dbReference>
<dbReference type="InterPro" id="IPR002818">
    <property type="entry name" value="DJ-1/PfpI"/>
</dbReference>
<dbReference type="SMART" id="SM00342">
    <property type="entry name" value="HTH_ARAC"/>
    <property type="match status" value="1"/>
</dbReference>
<sequence length="343" mass="36848">MTLTAPRPRLAPTRDRGTVAVLLFRDAPLFESSIPISVFGVDRRVMGLPYYRLLVCAGEAGPLATTGSLRISTPFGLSGADQAGTVIVPAWRAPGERPPEPALAAVRKAHKEGARLAAFDSGVFVLAAAGVLDGRGATTHWMYAPALARHHRRVKVDARSMQIDHGDVVTGAGAAAGLDLCLYLVRTDHGAEAASALARRLVIGPGRRSGQAAYFDRHLPSELGAGTPIGDAMAWALDHLAEPFDVDEFAKHSAMSRRTFDRRFLEVTGTTPLRWVNSQRVIAAQRILESTDLPVDEVARRSGFASGPAMRANFLRVLGTQPARYREAYLASRARGGREGREG</sequence>
<dbReference type="CDD" id="cd03137">
    <property type="entry name" value="GATase1_AraC_1"/>
    <property type="match status" value="1"/>
</dbReference>
<dbReference type="SUPFAM" id="SSF46689">
    <property type="entry name" value="Homeodomain-like"/>
    <property type="match status" value="2"/>
</dbReference>
<evidence type="ECO:0000259" key="3">
    <source>
        <dbReference type="PROSITE" id="PS01124"/>
    </source>
</evidence>
<dbReference type="PANTHER" id="PTHR43130">
    <property type="entry name" value="ARAC-FAMILY TRANSCRIPTIONAL REGULATOR"/>
    <property type="match status" value="1"/>
</dbReference>
<evidence type="ECO:0000313" key="4">
    <source>
        <dbReference type="EMBL" id="MBS2549508.1"/>
    </source>
</evidence>
<keyword evidence="1" id="KW-0805">Transcription regulation</keyword>
<protein>
    <submittedName>
        <fullName evidence="4">Helix-turn-helix domain-containing protein</fullName>
    </submittedName>
</protein>
<feature type="domain" description="HTH araC/xylS-type" evidence="3">
    <location>
        <begin position="230"/>
        <end position="328"/>
    </location>
</feature>
<keyword evidence="2" id="KW-0804">Transcription</keyword>
<dbReference type="RefSeq" id="WP_212011067.1">
    <property type="nucleotide sequence ID" value="NZ_JAAFYZ010000074.1"/>
</dbReference>
<dbReference type="Pfam" id="PF12833">
    <property type="entry name" value="HTH_18"/>
    <property type="match status" value="1"/>
</dbReference>
<dbReference type="InterPro" id="IPR029062">
    <property type="entry name" value="Class_I_gatase-like"/>
</dbReference>
<evidence type="ECO:0000313" key="5">
    <source>
        <dbReference type="Proteomes" id="UP000730482"/>
    </source>
</evidence>